<name>A0AAD4EG69_9AGAM</name>
<evidence type="ECO:0000313" key="4">
    <source>
        <dbReference type="Proteomes" id="UP001195769"/>
    </source>
</evidence>
<dbReference type="Pfam" id="PF18718">
    <property type="entry name" value="CxC5"/>
    <property type="match status" value="1"/>
</dbReference>
<feature type="domain" description="CxC5 like cysteine cluster associated with KDZ" evidence="1">
    <location>
        <begin position="112"/>
        <end position="227"/>
    </location>
</feature>
<sequence length="455" mass="51079">MDITSLFAAMQQHDQLATMPFLNLTTFLWCSSLLKDDILQPQPHTVSVLVAPNILLPSINEFLAERVAISKDAVDVLWDIVKDLIWMLPTAEEAATEEEEAFRSYGHKRGITKRTLYPPVKTCINPDCNAWRNNSLLKKEEQRRVVVFTHAQGAHPAWSVHLKCRVCHTNYHHNYSVKDGTRTYYDGIPSYLQVAEHQFIQLELAMSWMDLMQIPVSATNCARVYDIAQSRRMPDGTLSRTEVVVTDGVTVGHPCCAVPRCTNALANTRHRYCSIDPAHKHLETICAVEGCDRPVTCDTQSGKLRKACNDPLHLQMEALNVESMQSGKSRTWRQKLVKSNDAMASVDAGDSLGVQDGEEWYEHDGHTGDTRLVQPVVTTSTGVNDEDRACKEKETQGKLKALFRRQRTNNEQLVVRPCGIINACSTMYHHEAVSNVLVSDPNIPAFSTLLMLHSS</sequence>
<dbReference type="Pfam" id="PF18721">
    <property type="entry name" value="CxC6"/>
    <property type="match status" value="1"/>
</dbReference>
<accession>A0AAD4EG69</accession>
<dbReference type="GeneID" id="64668925"/>
<dbReference type="Proteomes" id="UP001195769">
    <property type="component" value="Unassembled WGS sequence"/>
</dbReference>
<evidence type="ECO:0000259" key="1">
    <source>
        <dbReference type="Pfam" id="PF18718"/>
    </source>
</evidence>
<reference evidence="3" key="1">
    <citation type="journal article" date="2020" name="New Phytol.">
        <title>Comparative genomics reveals dynamic genome evolution in host specialist ectomycorrhizal fungi.</title>
        <authorList>
            <person name="Lofgren L.A."/>
            <person name="Nguyen N.H."/>
            <person name="Vilgalys R."/>
            <person name="Ruytinx J."/>
            <person name="Liao H.L."/>
            <person name="Branco S."/>
            <person name="Kuo A."/>
            <person name="LaButti K."/>
            <person name="Lipzen A."/>
            <person name="Andreopoulos W."/>
            <person name="Pangilinan J."/>
            <person name="Riley R."/>
            <person name="Hundley H."/>
            <person name="Na H."/>
            <person name="Barry K."/>
            <person name="Grigoriev I.V."/>
            <person name="Stajich J.E."/>
            <person name="Kennedy P.G."/>
        </authorList>
    </citation>
    <scope>NUCLEOTIDE SEQUENCE</scope>
    <source>
        <strain evidence="3">FC203</strain>
    </source>
</reference>
<keyword evidence="4" id="KW-1185">Reference proteome</keyword>
<evidence type="ECO:0008006" key="5">
    <source>
        <dbReference type="Google" id="ProtNLM"/>
    </source>
</evidence>
<comment type="caution">
    <text evidence="3">The sequence shown here is derived from an EMBL/GenBank/DDBJ whole genome shotgun (WGS) entry which is preliminary data.</text>
</comment>
<proteinExistence type="predicted"/>
<protein>
    <recommendedName>
        <fullName evidence="5">CxC5 like cysteine cluster associated with KDZ domain-containing protein</fullName>
    </recommendedName>
</protein>
<dbReference type="InterPro" id="IPR041539">
    <property type="entry name" value="CxC5"/>
</dbReference>
<dbReference type="AlphaFoldDB" id="A0AAD4EG69"/>
<organism evidence="3 4">
    <name type="scientific">Suillus fuscotomentosus</name>
    <dbReference type="NCBI Taxonomy" id="1912939"/>
    <lineage>
        <taxon>Eukaryota</taxon>
        <taxon>Fungi</taxon>
        <taxon>Dikarya</taxon>
        <taxon>Basidiomycota</taxon>
        <taxon>Agaricomycotina</taxon>
        <taxon>Agaricomycetes</taxon>
        <taxon>Agaricomycetidae</taxon>
        <taxon>Boletales</taxon>
        <taxon>Suillineae</taxon>
        <taxon>Suillaceae</taxon>
        <taxon>Suillus</taxon>
    </lineage>
</organism>
<dbReference type="EMBL" id="JABBWK010000010">
    <property type="protein sequence ID" value="KAG1904414.1"/>
    <property type="molecule type" value="Genomic_DNA"/>
</dbReference>
<dbReference type="InterPro" id="IPR040898">
    <property type="entry name" value="CxC6"/>
</dbReference>
<evidence type="ECO:0000259" key="2">
    <source>
        <dbReference type="Pfam" id="PF18721"/>
    </source>
</evidence>
<feature type="domain" description="CxC6 like cysteine cluster associated with KDZ" evidence="2">
    <location>
        <begin position="245"/>
        <end position="318"/>
    </location>
</feature>
<gene>
    <name evidence="3" type="ORF">F5891DRAFT_945641</name>
</gene>
<dbReference type="RefSeq" id="XP_041229989.1">
    <property type="nucleotide sequence ID" value="XM_041374627.1"/>
</dbReference>
<evidence type="ECO:0000313" key="3">
    <source>
        <dbReference type="EMBL" id="KAG1904414.1"/>
    </source>
</evidence>